<dbReference type="Gene3D" id="3.50.30.50">
    <property type="entry name" value="Putative cyclase"/>
    <property type="match status" value="1"/>
</dbReference>
<dbReference type="Pfam" id="PF01408">
    <property type="entry name" value="GFO_IDH_MocA"/>
    <property type="match status" value="1"/>
</dbReference>
<dbReference type="GO" id="GO:0000166">
    <property type="term" value="F:nucleotide binding"/>
    <property type="evidence" value="ECO:0007669"/>
    <property type="project" value="InterPro"/>
</dbReference>
<sequence length="569" mass="63390">MTRRRGICIGAGYFSQFHLDAWRRMEDVEIVALCDVDEARAREAAKRFEIRHAVKDLSQALKLGPVDFVDIITPPASHRALVEQAAEAQLNIICQKPLAPDYRTARRIVEEAARRGVRFMVHENFRFQPWHREIRRLIDVGAVGDRLHSLTMRTRLGDGWGPDAYLARQPYFRDMPRLLVHETGVHLIDLFRFLGGEIVETYSVLRRLNDVIAGEDTGLLTFRMKGGAVAVWDANRFNDSTAADPRYTFGEMLVEGNGGSIRLASDGGLTVQPLGGRETTHAYTHVDRGFGGDCVYFTQRHFIDCLNSGAEFETNGAEYLKTLAVVEAVYQSARENRPVAPGGARSGSRRFVDLSLRIDESLPNASVTDFRTLERDGWNATTLTLYSHCGTHMDAPRHFLAEGATIDEQALEVCCGPARVIDLTPTAPKQLLTVDDFGVVADLIGPGDRLLLRTDWHKRFGTDDYRNGLPRISAELAQWLVDRGVALVGVEPPSVADVNDMRELTEVHRILLGGNVCIVEGLAHLDQLQSDVVEFMAFPLRISRGDGCPVRAVAYEFVSEFNRSAFPSS</sequence>
<evidence type="ECO:0000259" key="1">
    <source>
        <dbReference type="Pfam" id="PF01408"/>
    </source>
</evidence>
<dbReference type="EC" id="3.5.1.9" evidence="3"/>
<dbReference type="InterPro" id="IPR036291">
    <property type="entry name" value="NAD(P)-bd_dom_sf"/>
</dbReference>
<keyword evidence="3" id="KW-0378">Hydrolase</keyword>
<dbReference type="Pfam" id="PF04199">
    <property type="entry name" value="Cyclase"/>
    <property type="match status" value="1"/>
</dbReference>
<accession>A0A517SMX7</accession>
<dbReference type="GO" id="GO:0019441">
    <property type="term" value="P:L-tryptophan catabolic process to kynurenine"/>
    <property type="evidence" value="ECO:0007669"/>
    <property type="project" value="InterPro"/>
</dbReference>
<dbReference type="Proteomes" id="UP000315700">
    <property type="component" value="Chromosome"/>
</dbReference>
<dbReference type="AlphaFoldDB" id="A0A517SMX7"/>
<dbReference type="RefSeq" id="WP_197453704.1">
    <property type="nucleotide sequence ID" value="NZ_CP036271.1"/>
</dbReference>
<dbReference type="SUPFAM" id="SSF102198">
    <property type="entry name" value="Putative cyclase"/>
    <property type="match status" value="1"/>
</dbReference>
<feature type="domain" description="GFO/IDH/MocA-like oxidoreductase" evidence="2">
    <location>
        <begin position="131"/>
        <end position="247"/>
    </location>
</feature>
<feature type="domain" description="Gfo/Idh/MocA-like oxidoreductase N-terminal" evidence="1">
    <location>
        <begin position="9"/>
        <end position="121"/>
    </location>
</feature>
<reference evidence="3 4" key="1">
    <citation type="submission" date="2019-02" db="EMBL/GenBank/DDBJ databases">
        <title>Deep-cultivation of Planctomycetes and their phenomic and genomic characterization uncovers novel biology.</title>
        <authorList>
            <person name="Wiegand S."/>
            <person name="Jogler M."/>
            <person name="Boedeker C."/>
            <person name="Pinto D."/>
            <person name="Vollmers J."/>
            <person name="Rivas-Marin E."/>
            <person name="Kohn T."/>
            <person name="Peeters S.H."/>
            <person name="Heuer A."/>
            <person name="Rast P."/>
            <person name="Oberbeckmann S."/>
            <person name="Bunk B."/>
            <person name="Jeske O."/>
            <person name="Meyerdierks A."/>
            <person name="Storesund J.E."/>
            <person name="Kallscheuer N."/>
            <person name="Luecker S."/>
            <person name="Lage O.M."/>
            <person name="Pohl T."/>
            <person name="Merkel B.J."/>
            <person name="Hornburger P."/>
            <person name="Mueller R.-W."/>
            <person name="Bruemmer F."/>
            <person name="Labrenz M."/>
            <person name="Spormann A.M."/>
            <person name="Op den Camp H."/>
            <person name="Overmann J."/>
            <person name="Amann R."/>
            <person name="Jetten M.S.M."/>
            <person name="Mascher T."/>
            <person name="Medema M.H."/>
            <person name="Devos D.P."/>
            <person name="Kaster A.-K."/>
            <person name="Ovreas L."/>
            <person name="Rohde M."/>
            <person name="Galperin M.Y."/>
            <person name="Jogler C."/>
        </authorList>
    </citation>
    <scope>NUCLEOTIDE SEQUENCE [LARGE SCALE GENOMIC DNA]</scope>
    <source>
        <strain evidence="3 4">Pan44</strain>
    </source>
</reference>
<dbReference type="PANTHER" id="PTHR43708:SF8">
    <property type="entry name" value="OXIDOREDUCTASE"/>
    <property type="match status" value="1"/>
</dbReference>
<dbReference type="Gene3D" id="3.40.50.720">
    <property type="entry name" value="NAD(P)-binding Rossmann-like Domain"/>
    <property type="match status" value="1"/>
</dbReference>
<organism evidence="3 4">
    <name type="scientific">Caulifigura coniformis</name>
    <dbReference type="NCBI Taxonomy" id="2527983"/>
    <lineage>
        <taxon>Bacteria</taxon>
        <taxon>Pseudomonadati</taxon>
        <taxon>Planctomycetota</taxon>
        <taxon>Planctomycetia</taxon>
        <taxon>Planctomycetales</taxon>
        <taxon>Planctomycetaceae</taxon>
        <taxon>Caulifigura</taxon>
    </lineage>
</organism>
<dbReference type="SUPFAM" id="SSF55347">
    <property type="entry name" value="Glyceraldehyde-3-phosphate dehydrogenase-like, C-terminal domain"/>
    <property type="match status" value="1"/>
</dbReference>
<dbReference type="InParanoid" id="A0A517SMX7"/>
<evidence type="ECO:0000313" key="4">
    <source>
        <dbReference type="Proteomes" id="UP000315700"/>
    </source>
</evidence>
<dbReference type="InterPro" id="IPR007325">
    <property type="entry name" value="KFase/CYL"/>
</dbReference>
<dbReference type="InterPro" id="IPR051317">
    <property type="entry name" value="Gfo/Idh/MocA_oxidoreduct"/>
</dbReference>
<protein>
    <submittedName>
        <fullName evidence="3">Kynurenine formamidase</fullName>
        <ecNumber evidence="3">3.5.1.9</ecNumber>
    </submittedName>
</protein>
<gene>
    <name evidence="3" type="primary">kynB_2</name>
    <name evidence="3" type="ORF">Pan44_55480</name>
</gene>
<dbReference type="SUPFAM" id="SSF51735">
    <property type="entry name" value="NAD(P)-binding Rossmann-fold domains"/>
    <property type="match status" value="1"/>
</dbReference>
<dbReference type="EMBL" id="CP036271">
    <property type="protein sequence ID" value="QDT57479.1"/>
    <property type="molecule type" value="Genomic_DNA"/>
</dbReference>
<dbReference type="InterPro" id="IPR000683">
    <property type="entry name" value="Gfo/Idh/MocA-like_OxRdtase_N"/>
</dbReference>
<dbReference type="Gene3D" id="3.30.360.10">
    <property type="entry name" value="Dihydrodipicolinate Reductase, domain 2"/>
    <property type="match status" value="1"/>
</dbReference>
<dbReference type="InterPro" id="IPR037175">
    <property type="entry name" value="KFase_sf"/>
</dbReference>
<dbReference type="GO" id="GO:0004061">
    <property type="term" value="F:arylformamidase activity"/>
    <property type="evidence" value="ECO:0007669"/>
    <property type="project" value="UniProtKB-EC"/>
</dbReference>
<dbReference type="PANTHER" id="PTHR43708">
    <property type="entry name" value="CONSERVED EXPRESSED OXIDOREDUCTASE (EUROFUNG)"/>
    <property type="match status" value="1"/>
</dbReference>
<dbReference type="InterPro" id="IPR055170">
    <property type="entry name" value="GFO_IDH_MocA-like_dom"/>
</dbReference>
<evidence type="ECO:0000259" key="2">
    <source>
        <dbReference type="Pfam" id="PF22725"/>
    </source>
</evidence>
<proteinExistence type="predicted"/>
<dbReference type="Pfam" id="PF22725">
    <property type="entry name" value="GFO_IDH_MocA_C3"/>
    <property type="match status" value="1"/>
</dbReference>
<keyword evidence="4" id="KW-1185">Reference proteome</keyword>
<name>A0A517SMX7_9PLAN</name>
<dbReference type="KEGG" id="ccos:Pan44_55480"/>
<evidence type="ECO:0000313" key="3">
    <source>
        <dbReference type="EMBL" id="QDT57479.1"/>
    </source>
</evidence>